<proteinExistence type="predicted"/>
<dbReference type="EMBL" id="FNHB01000003">
    <property type="protein sequence ID" value="SDM26762.1"/>
    <property type="molecule type" value="Genomic_DNA"/>
</dbReference>
<sequence>MLRLQDFPSHIDFDVLDAEGVGGLAGVQHDIDAAAFDGAAVRVFEVDPAAERDDVRIDGDDVGLGGRTEIGCHAVLVIVGLTRGVDGGFDLPAIPAAALRMPAPRRPERRRHAWLLDRDACCIYGTIGDYLTGDGVIDTN</sequence>
<evidence type="ECO:0000313" key="1">
    <source>
        <dbReference type="EMBL" id="SDM26762.1"/>
    </source>
</evidence>
<dbReference type="AlphaFoldDB" id="A0A1G9RUB3"/>
<dbReference type="Proteomes" id="UP000214880">
    <property type="component" value="Unassembled WGS sequence"/>
</dbReference>
<dbReference type="STRING" id="146817.SAMN04488502_103105"/>
<organism evidence="1 2">
    <name type="scientific">Dendrosporobacter quercicolus</name>
    <dbReference type="NCBI Taxonomy" id="146817"/>
    <lineage>
        <taxon>Bacteria</taxon>
        <taxon>Bacillati</taxon>
        <taxon>Bacillota</taxon>
        <taxon>Negativicutes</taxon>
        <taxon>Selenomonadales</taxon>
        <taxon>Sporomusaceae</taxon>
        <taxon>Dendrosporobacter</taxon>
    </lineage>
</organism>
<evidence type="ECO:0000313" key="2">
    <source>
        <dbReference type="Proteomes" id="UP000214880"/>
    </source>
</evidence>
<reference evidence="1 2" key="1">
    <citation type="submission" date="2016-10" db="EMBL/GenBank/DDBJ databases">
        <authorList>
            <person name="de Groot N.N."/>
        </authorList>
    </citation>
    <scope>NUCLEOTIDE SEQUENCE [LARGE SCALE GENOMIC DNA]</scope>
    <source>
        <strain evidence="1 2">DSM 1736</strain>
    </source>
</reference>
<keyword evidence="2" id="KW-1185">Reference proteome</keyword>
<name>A0A1G9RUB3_9FIRM</name>
<gene>
    <name evidence="1" type="ORF">SAMN04488502_103105</name>
</gene>
<accession>A0A1G9RUB3</accession>
<protein>
    <submittedName>
        <fullName evidence="1">Uncharacterized protein</fullName>
    </submittedName>
</protein>